<proteinExistence type="predicted"/>
<accession>A0ABT3BP39</accession>
<feature type="transmembrane region" description="Helical" evidence="2">
    <location>
        <begin position="185"/>
        <end position="206"/>
    </location>
</feature>
<feature type="transmembrane region" description="Helical" evidence="2">
    <location>
        <begin position="27"/>
        <end position="48"/>
    </location>
</feature>
<sequence length="280" mass="32087">MFNRFSNSNGKLAASFKLNTAEKSPNLIKFLISLFVIIIPMIIIFLLLGEPNLLGQNNLVAQNGRWYGVGIINKLHFPKELGFYKWINIHEQIANATGDHKKALEVFAQEFYGVNNYHFGTGVITHFLIWVLMVADFVFGLILSIILVFSIKKVRWDILVPLVSSWFGFFIMIISGLIPAHFWGYLIRFVLVLVAFILPIIIMVRITNALIARSKHAAEYTTDLYNEYQNADTYYKAGQERILLLRKQDPNKKSKFKIEKKDDSTEQTSQTNDSSTDAKE</sequence>
<gene>
    <name evidence="3" type="ORF">OF365_01445</name>
</gene>
<reference evidence="3 4" key="1">
    <citation type="journal article" date="2020" name="Int. J. Syst. Evol. Microbiol.">
        <title>Ureaplasma miroungigenitalium sp. nov. isolated from northern elephant seals (Mirounga angustirostris) and Ureaplasma zalophigenitalium sp. nov. isolated from California sea lions (Zalophus californianus).</title>
        <authorList>
            <person name="Volokhov D.V."/>
            <person name="Gulland F.M."/>
            <person name="Gao Y."/>
            <person name="Chizhikov V.E."/>
        </authorList>
    </citation>
    <scope>NUCLEOTIDE SEQUENCE [LARGE SCALE GENOMIC DNA]</scope>
    <source>
        <strain evidence="3 4">CSL7644-GEN</strain>
    </source>
</reference>
<feature type="transmembrane region" description="Helical" evidence="2">
    <location>
        <begin position="158"/>
        <end position="179"/>
    </location>
</feature>
<evidence type="ECO:0000313" key="4">
    <source>
        <dbReference type="Proteomes" id="UP001207252"/>
    </source>
</evidence>
<keyword evidence="2" id="KW-0812">Transmembrane</keyword>
<feature type="region of interest" description="Disordered" evidence="1">
    <location>
        <begin position="252"/>
        <end position="280"/>
    </location>
</feature>
<comment type="caution">
    <text evidence="3">The sequence shown here is derived from an EMBL/GenBank/DDBJ whole genome shotgun (WGS) entry which is preliminary data.</text>
</comment>
<protein>
    <recommendedName>
        <fullName evidence="5">ABC transporter permease</fullName>
    </recommendedName>
</protein>
<dbReference type="EMBL" id="JAOXHJ010000002">
    <property type="protein sequence ID" value="MCV3754028.1"/>
    <property type="molecule type" value="Genomic_DNA"/>
</dbReference>
<evidence type="ECO:0008006" key="5">
    <source>
        <dbReference type="Google" id="ProtNLM"/>
    </source>
</evidence>
<keyword evidence="4" id="KW-1185">Reference proteome</keyword>
<feature type="compositionally biased region" description="Polar residues" evidence="1">
    <location>
        <begin position="266"/>
        <end position="280"/>
    </location>
</feature>
<dbReference type="Proteomes" id="UP001207252">
    <property type="component" value="Unassembled WGS sequence"/>
</dbReference>
<name>A0ABT3BP39_9BACT</name>
<feature type="compositionally biased region" description="Basic and acidic residues" evidence="1">
    <location>
        <begin position="252"/>
        <end position="264"/>
    </location>
</feature>
<evidence type="ECO:0000313" key="3">
    <source>
        <dbReference type="EMBL" id="MCV3754028.1"/>
    </source>
</evidence>
<dbReference type="RefSeq" id="WP_263817832.1">
    <property type="nucleotide sequence ID" value="NZ_JAOXHJ010000002.1"/>
</dbReference>
<evidence type="ECO:0000256" key="1">
    <source>
        <dbReference type="SAM" id="MobiDB-lite"/>
    </source>
</evidence>
<keyword evidence="2" id="KW-0472">Membrane</keyword>
<organism evidence="3 4">
    <name type="scientific">Ureaplasma zalophigenitalium</name>
    <dbReference type="NCBI Taxonomy" id="907723"/>
    <lineage>
        <taxon>Bacteria</taxon>
        <taxon>Bacillati</taxon>
        <taxon>Mycoplasmatota</taxon>
        <taxon>Mycoplasmoidales</taxon>
        <taxon>Mycoplasmoidaceae</taxon>
        <taxon>Ureaplasma</taxon>
    </lineage>
</organism>
<feature type="transmembrane region" description="Helical" evidence="2">
    <location>
        <begin position="127"/>
        <end position="151"/>
    </location>
</feature>
<evidence type="ECO:0000256" key="2">
    <source>
        <dbReference type="SAM" id="Phobius"/>
    </source>
</evidence>
<keyword evidence="2" id="KW-1133">Transmembrane helix</keyword>